<evidence type="ECO:0000313" key="1">
    <source>
        <dbReference type="EMBL" id="GBP22269.1"/>
    </source>
</evidence>
<sequence>MAHVLLEQRFTSYEDTKIWVDWWIVSKDKEFFRVGIRTLPERFNYCYFTINIITLTKNGGHLFVLLIEYKISDDEERSCILYPCMRIQASMTILAEENHRNTTTRVSRPVVGVATLRKLSLHVDSLPSDLPNKPSTLAFGVINVALQLTLFGSDIIPILDHSPVLNFGPGPALDSDPGPVFGSVLRLAFNSDSAIRPSSNLNKARAKYFYVQTDARPKNCSHFGAFVADVLQQPYVNMLHMQVQNPRCSSFLLTPRELRSPRRLRNMSEVWAHTVGSGEIAVTLNK</sequence>
<evidence type="ECO:0000313" key="2">
    <source>
        <dbReference type="Proteomes" id="UP000299102"/>
    </source>
</evidence>
<name>A0A4C1U7H8_EUMVA</name>
<comment type="caution">
    <text evidence="1">The sequence shown here is derived from an EMBL/GenBank/DDBJ whole genome shotgun (WGS) entry which is preliminary data.</text>
</comment>
<gene>
    <name evidence="1" type="ORF">EVAR_22555_1</name>
</gene>
<accession>A0A4C1U7H8</accession>
<dbReference type="AlphaFoldDB" id="A0A4C1U7H8"/>
<dbReference type="EMBL" id="BGZK01000138">
    <property type="protein sequence ID" value="GBP22269.1"/>
    <property type="molecule type" value="Genomic_DNA"/>
</dbReference>
<organism evidence="1 2">
    <name type="scientific">Eumeta variegata</name>
    <name type="common">Bagworm moth</name>
    <name type="synonym">Eumeta japonica</name>
    <dbReference type="NCBI Taxonomy" id="151549"/>
    <lineage>
        <taxon>Eukaryota</taxon>
        <taxon>Metazoa</taxon>
        <taxon>Ecdysozoa</taxon>
        <taxon>Arthropoda</taxon>
        <taxon>Hexapoda</taxon>
        <taxon>Insecta</taxon>
        <taxon>Pterygota</taxon>
        <taxon>Neoptera</taxon>
        <taxon>Endopterygota</taxon>
        <taxon>Lepidoptera</taxon>
        <taxon>Glossata</taxon>
        <taxon>Ditrysia</taxon>
        <taxon>Tineoidea</taxon>
        <taxon>Psychidae</taxon>
        <taxon>Oiketicinae</taxon>
        <taxon>Eumeta</taxon>
    </lineage>
</organism>
<reference evidence="1 2" key="1">
    <citation type="journal article" date="2019" name="Commun. Biol.">
        <title>The bagworm genome reveals a unique fibroin gene that provides high tensile strength.</title>
        <authorList>
            <person name="Kono N."/>
            <person name="Nakamura H."/>
            <person name="Ohtoshi R."/>
            <person name="Tomita M."/>
            <person name="Numata K."/>
            <person name="Arakawa K."/>
        </authorList>
    </citation>
    <scope>NUCLEOTIDE SEQUENCE [LARGE SCALE GENOMIC DNA]</scope>
</reference>
<dbReference type="Proteomes" id="UP000299102">
    <property type="component" value="Unassembled WGS sequence"/>
</dbReference>
<keyword evidence="2" id="KW-1185">Reference proteome</keyword>
<proteinExistence type="predicted"/>
<protein>
    <submittedName>
        <fullName evidence="1">Mariner Mos1 transposase</fullName>
    </submittedName>
</protein>
<dbReference type="OrthoDB" id="1879at2759"/>